<dbReference type="PANTHER" id="PTHR35302:SF1">
    <property type="entry name" value="PROTEIN COFACTOR ASSEMBLY OF COMPLEX C SUBUNIT B CCB1, CHLOROPLASTIC"/>
    <property type="match status" value="1"/>
</dbReference>
<protein>
    <submittedName>
        <fullName evidence="3">Uncharacterized protein</fullName>
    </submittedName>
</protein>
<sequence length="216" mass="22468">MEACVSTSRVLLPFPLCAARPADACFRRRAGASRRRGVGLNPATASLDSAAVLLDATVGAGTGYSQARYYTSLGFFVLSVPGLWLLIKRSVKSKVSPGLSSSVEKPSLGDGEGPMLAGKKRKDVPGRENGGVAKRVLRSDTMKLHVDAEPEGEAAAVDVCEGDSLEKADCEATVGDSLEKTDCEATAGDSQEKTNCEAVAEEGRSGVQAVDACKDS</sequence>
<evidence type="ECO:0000256" key="1">
    <source>
        <dbReference type="SAM" id="MobiDB-lite"/>
    </source>
</evidence>
<dbReference type="AlphaFoldDB" id="M7ZCY7"/>
<evidence type="ECO:0000256" key="2">
    <source>
        <dbReference type="SAM" id="Phobius"/>
    </source>
</evidence>
<dbReference type="PANTHER" id="PTHR35302">
    <property type="match status" value="1"/>
</dbReference>
<accession>M7ZCY7</accession>
<organism evidence="3">
    <name type="scientific">Triticum urartu</name>
    <name type="common">Red wild einkorn</name>
    <name type="synonym">Crithodium urartu</name>
    <dbReference type="NCBI Taxonomy" id="4572"/>
    <lineage>
        <taxon>Eukaryota</taxon>
        <taxon>Viridiplantae</taxon>
        <taxon>Streptophyta</taxon>
        <taxon>Embryophyta</taxon>
        <taxon>Tracheophyta</taxon>
        <taxon>Spermatophyta</taxon>
        <taxon>Magnoliopsida</taxon>
        <taxon>Liliopsida</taxon>
        <taxon>Poales</taxon>
        <taxon>Poaceae</taxon>
        <taxon>BOP clade</taxon>
        <taxon>Pooideae</taxon>
        <taxon>Triticodae</taxon>
        <taxon>Triticeae</taxon>
        <taxon>Triticinae</taxon>
        <taxon>Triticum</taxon>
    </lineage>
</organism>
<keyword evidence="2" id="KW-0472">Membrane</keyword>
<gene>
    <name evidence="3" type="ORF">TRIUR3_25051</name>
</gene>
<feature type="transmembrane region" description="Helical" evidence="2">
    <location>
        <begin position="69"/>
        <end position="87"/>
    </location>
</feature>
<name>M7ZCY7_TRIUA</name>
<evidence type="ECO:0000313" key="3">
    <source>
        <dbReference type="EMBL" id="EMS61038.1"/>
    </source>
</evidence>
<keyword evidence="2" id="KW-1133">Transmembrane helix</keyword>
<dbReference type="STRING" id="4572.M7ZCY7"/>
<dbReference type="EMBL" id="KD102174">
    <property type="protein sequence ID" value="EMS61038.1"/>
    <property type="molecule type" value="Genomic_DNA"/>
</dbReference>
<keyword evidence="2" id="KW-0812">Transmembrane</keyword>
<proteinExistence type="predicted"/>
<reference evidence="3" key="1">
    <citation type="journal article" date="2013" name="Nature">
        <title>Draft genome of the wheat A-genome progenitor Triticum urartu.</title>
        <authorList>
            <person name="Ling H.Q."/>
            <person name="Zhao S."/>
            <person name="Liu D."/>
            <person name="Wang J."/>
            <person name="Sun H."/>
            <person name="Zhang C."/>
            <person name="Fan H."/>
            <person name="Li D."/>
            <person name="Dong L."/>
            <person name="Tao Y."/>
            <person name="Gao C."/>
            <person name="Wu H."/>
            <person name="Li Y."/>
            <person name="Cui Y."/>
            <person name="Guo X."/>
            <person name="Zheng S."/>
            <person name="Wang B."/>
            <person name="Yu K."/>
            <person name="Liang Q."/>
            <person name="Yang W."/>
            <person name="Lou X."/>
            <person name="Chen J."/>
            <person name="Feng M."/>
            <person name="Jian J."/>
            <person name="Zhang X."/>
            <person name="Luo G."/>
            <person name="Jiang Y."/>
            <person name="Liu J."/>
            <person name="Wang Z."/>
            <person name="Sha Y."/>
            <person name="Zhang B."/>
            <person name="Wu H."/>
            <person name="Tang D."/>
            <person name="Shen Q."/>
            <person name="Xue P."/>
            <person name="Zou S."/>
            <person name="Wang X."/>
            <person name="Liu X."/>
            <person name="Wang F."/>
            <person name="Yang Y."/>
            <person name="An X."/>
            <person name="Dong Z."/>
            <person name="Zhang K."/>
            <person name="Zhang X."/>
            <person name="Luo M.C."/>
            <person name="Dvorak J."/>
            <person name="Tong Y."/>
            <person name="Wang J."/>
            <person name="Yang H."/>
            <person name="Li Z."/>
            <person name="Wang D."/>
            <person name="Zhang A."/>
            <person name="Wang J."/>
        </authorList>
    </citation>
    <scope>NUCLEOTIDE SEQUENCE</scope>
</reference>
<dbReference type="InterPro" id="IPR021919">
    <property type="entry name" value="CCB1"/>
</dbReference>
<feature type="region of interest" description="Disordered" evidence="1">
    <location>
        <begin position="96"/>
        <end position="129"/>
    </location>
</feature>